<dbReference type="GO" id="GO:0000162">
    <property type="term" value="P:L-tryptophan biosynthetic process"/>
    <property type="evidence" value="ECO:0007669"/>
    <property type="project" value="UniProtKB-UniPathway"/>
</dbReference>
<dbReference type="Pfam" id="PF04715">
    <property type="entry name" value="Anth_synt_I_N"/>
    <property type="match status" value="1"/>
</dbReference>
<dbReference type="EC" id="4.1.3.27" evidence="11"/>
<dbReference type="eggNOG" id="arCOG02014">
    <property type="taxonomic scope" value="Archaea"/>
</dbReference>
<dbReference type="InterPro" id="IPR019999">
    <property type="entry name" value="Anth_synth_I-like"/>
</dbReference>
<dbReference type="RefSeq" id="WP_021780272.1">
    <property type="nucleotide sequence ID" value="NZ_BATA01000036.1"/>
</dbReference>
<dbReference type="Proteomes" id="UP000016986">
    <property type="component" value="Unassembled WGS sequence"/>
</dbReference>
<dbReference type="PRINTS" id="PR00095">
    <property type="entry name" value="ANTSNTHASEI"/>
</dbReference>
<evidence type="ECO:0000256" key="11">
    <source>
        <dbReference type="RuleBase" id="RU364045"/>
    </source>
</evidence>
<dbReference type="PANTHER" id="PTHR11236">
    <property type="entry name" value="AMINOBENZOATE/ANTHRANILATE SYNTHASE"/>
    <property type="match status" value="1"/>
</dbReference>
<comment type="cofactor">
    <cofactor evidence="1 11">
        <name>Mg(2+)</name>
        <dbReference type="ChEBI" id="CHEBI:18420"/>
    </cofactor>
</comment>
<dbReference type="OrthoDB" id="25514at2157"/>
<comment type="subunit">
    <text evidence="11">Heterotetramer consisting of two non-identical subunits: a beta subunit (TrpG) and a large alpha subunit (TrpE).</text>
</comment>
<dbReference type="InterPro" id="IPR005801">
    <property type="entry name" value="ADC_synthase"/>
</dbReference>
<keyword evidence="6 11" id="KW-0822">Tryptophan biosynthesis</keyword>
<feature type="domain" description="Anthranilate synthase component I N-terminal" evidence="13">
    <location>
        <begin position="31"/>
        <end position="193"/>
    </location>
</feature>
<keyword evidence="5 11" id="KW-0479">Metal-binding</keyword>
<dbReference type="EMBL" id="BATA01000036">
    <property type="protein sequence ID" value="GAD52821.1"/>
    <property type="molecule type" value="Genomic_DNA"/>
</dbReference>
<evidence type="ECO:0000256" key="2">
    <source>
        <dbReference type="ARBA" id="ARBA00004873"/>
    </source>
</evidence>
<dbReference type="InterPro" id="IPR006805">
    <property type="entry name" value="Anth_synth_I_N"/>
</dbReference>
<keyword evidence="4 11" id="KW-0028">Amino-acid biosynthesis</keyword>
<dbReference type="AlphaFoldDB" id="U2YFK5"/>
<evidence type="ECO:0000256" key="9">
    <source>
        <dbReference type="ARBA" id="ARBA00023239"/>
    </source>
</evidence>
<evidence type="ECO:0000256" key="3">
    <source>
        <dbReference type="ARBA" id="ARBA00009562"/>
    </source>
</evidence>
<name>U2YFK5_9EURY</name>
<evidence type="ECO:0000256" key="5">
    <source>
        <dbReference type="ARBA" id="ARBA00022723"/>
    </source>
</evidence>
<comment type="pathway">
    <text evidence="2 11">Amino-acid biosynthesis; L-tryptophan biosynthesis; L-tryptophan from chorismate: step 1/5.</text>
</comment>
<comment type="function">
    <text evidence="11">Part of a heterotetrameric complex that catalyzes the two-step biosynthesis of anthranilate, an intermediate in the biosynthesis of L-tryptophan. In the first step, the glutamine-binding beta subunit (TrpG) of anthranilate synthase (AS) provides the glutamine amidotransferase activity which generates ammonia as a substrate that, along with chorismate, is used in the second step, catalyzed by the large alpha subunit of AS (TrpE) to produce anthranilate. In the absence of TrpG, TrpE can synthesize anthranilate directly from chorismate and high concentrations of ammonia.</text>
</comment>
<proteinExistence type="inferred from homology"/>
<evidence type="ECO:0000259" key="13">
    <source>
        <dbReference type="Pfam" id="PF04715"/>
    </source>
</evidence>
<feature type="domain" description="Chorismate-utilising enzyme C-terminal" evidence="12">
    <location>
        <begin position="247"/>
        <end position="512"/>
    </location>
</feature>
<keyword evidence="15" id="KW-1185">Reference proteome</keyword>
<evidence type="ECO:0000256" key="7">
    <source>
        <dbReference type="ARBA" id="ARBA00022842"/>
    </source>
</evidence>
<dbReference type="InterPro" id="IPR010116">
    <property type="entry name" value="Anthranilate_synth_I_arc_typ"/>
</dbReference>
<evidence type="ECO:0000256" key="6">
    <source>
        <dbReference type="ARBA" id="ARBA00022822"/>
    </source>
</evidence>
<evidence type="ECO:0000256" key="8">
    <source>
        <dbReference type="ARBA" id="ARBA00023141"/>
    </source>
</evidence>
<dbReference type="NCBIfam" id="TIGR01820">
    <property type="entry name" value="TrpE-arch"/>
    <property type="match status" value="1"/>
</dbReference>
<dbReference type="GO" id="GO:0004049">
    <property type="term" value="F:anthranilate synthase activity"/>
    <property type="evidence" value="ECO:0007669"/>
    <property type="project" value="UniProtKB-EC"/>
</dbReference>
<comment type="caution">
    <text evidence="14">The sequence shown here is derived from an EMBL/GenBank/DDBJ whole genome shotgun (WGS) entry which is preliminary data.</text>
</comment>
<protein>
    <recommendedName>
        <fullName evidence="11">Anthranilate synthase component 1</fullName>
        <ecNumber evidence="11">4.1.3.27</ecNumber>
    </recommendedName>
</protein>
<dbReference type="Gene3D" id="3.60.120.10">
    <property type="entry name" value="Anthranilate synthase"/>
    <property type="match status" value="1"/>
</dbReference>
<evidence type="ECO:0000259" key="12">
    <source>
        <dbReference type="Pfam" id="PF00425"/>
    </source>
</evidence>
<organism evidence="14 15">
    <name type="scientific">Halarchaeum acidiphilum MH1-52-1</name>
    <dbReference type="NCBI Taxonomy" id="1261545"/>
    <lineage>
        <taxon>Archaea</taxon>
        <taxon>Methanobacteriati</taxon>
        <taxon>Methanobacteriota</taxon>
        <taxon>Stenosarchaea group</taxon>
        <taxon>Halobacteria</taxon>
        <taxon>Halobacteriales</taxon>
        <taxon>Halobacteriaceae</taxon>
    </lineage>
</organism>
<comment type="similarity">
    <text evidence="3 11">Belongs to the anthranilate synthase component I family.</text>
</comment>
<evidence type="ECO:0000256" key="1">
    <source>
        <dbReference type="ARBA" id="ARBA00001946"/>
    </source>
</evidence>
<dbReference type="SUPFAM" id="SSF56322">
    <property type="entry name" value="ADC synthase"/>
    <property type="match status" value="1"/>
</dbReference>
<accession>U2YFK5</accession>
<dbReference type="UniPathway" id="UPA00035">
    <property type="reaction ID" value="UER00040"/>
</dbReference>
<keyword evidence="7 11" id="KW-0460">Magnesium</keyword>
<evidence type="ECO:0000313" key="15">
    <source>
        <dbReference type="Proteomes" id="UP000016986"/>
    </source>
</evidence>
<keyword evidence="9 11" id="KW-0456">Lyase</keyword>
<dbReference type="Pfam" id="PF00425">
    <property type="entry name" value="Chorismate_bind"/>
    <property type="match status" value="1"/>
</dbReference>
<sequence length="532" mass="56813">MGLDVARDEFAERAAGDGPGVVYAEATIDADVSPLGAYAALADGDYAFLLESAEKTAASDPGGAFRPRDVEAGERHARYSFVGYDPDAVVSATPDGATVERLADTRAARAVTPGDGDVLDQLRGALPDAERRGFPESERQLLDGGLVGFVAYDAVYDLWLDEVGVERPETRVPDAEFVLNTRVLRFDRATGTLSLVCTPVVDSDADDVEGIYDDLVAEVARVEAALADANEPETGGFERTDETAGPRDEYEDAVERAKDAVLDGEIYQGVISRTRELAGDLDPLGLYASLREINPSPYMYVLKHGDRTVVGASPETLTSVHGSEVLNNPIAGTCPRGTSPVEDRRLAGEMLADEKERAEHTMLVDLARNDVRRVSDAGSVRVPEFMRVLKYSHVQHIESTVTGRLRDDFDAFDAIRAAFPAGTLSGAPKVRAMELIDELERDPRGIYGGGVGYVSWTGDADIAICIRTATVEHGAGGTDTGTGGADVVRVRAGAGIVADSDPTSEYEETEKKMGGVLDALDAITRTPGEVER</sequence>
<dbReference type="InterPro" id="IPR015890">
    <property type="entry name" value="Chorismate_C"/>
</dbReference>
<reference evidence="14 15" key="1">
    <citation type="submission" date="2013-09" db="EMBL/GenBank/DDBJ databases">
        <title>Whole genome sequencing of Halarchaeum acidiphilum strain MH1-52-1.</title>
        <authorList>
            <person name="Shimane Y."/>
            <person name="Minegishi H."/>
            <person name="Nishi S."/>
            <person name="Echigo A."/>
            <person name="Shuto A."/>
            <person name="Konishi M."/>
            <person name="Ito T."/>
            <person name="Ohkuma M."/>
            <person name="Ohta Y."/>
            <person name="Nagano Y."/>
            <person name="Tsubouchi T."/>
            <person name="Mori K."/>
            <person name="Usui K."/>
            <person name="Kamekura M."/>
            <person name="Usami R."/>
            <person name="Takaki Y."/>
            <person name="Hatada Y."/>
        </authorList>
    </citation>
    <scope>NUCLEOTIDE SEQUENCE [LARGE SCALE GENOMIC DNA]</scope>
    <source>
        <strain evidence="14 15">JCM 16109</strain>
    </source>
</reference>
<comment type="catalytic activity">
    <reaction evidence="10 11">
        <text>chorismate + L-glutamine = anthranilate + pyruvate + L-glutamate + H(+)</text>
        <dbReference type="Rhea" id="RHEA:21732"/>
        <dbReference type="ChEBI" id="CHEBI:15361"/>
        <dbReference type="ChEBI" id="CHEBI:15378"/>
        <dbReference type="ChEBI" id="CHEBI:16567"/>
        <dbReference type="ChEBI" id="CHEBI:29748"/>
        <dbReference type="ChEBI" id="CHEBI:29985"/>
        <dbReference type="ChEBI" id="CHEBI:58359"/>
        <dbReference type="EC" id="4.1.3.27"/>
    </reaction>
</comment>
<gene>
    <name evidence="11" type="primary">trpE</name>
    <name evidence="14" type="ORF">MBEHAL_1581</name>
</gene>
<keyword evidence="8 11" id="KW-0057">Aromatic amino acid biosynthesis</keyword>
<dbReference type="GO" id="GO:0046872">
    <property type="term" value="F:metal ion binding"/>
    <property type="evidence" value="ECO:0007669"/>
    <property type="project" value="UniProtKB-KW"/>
</dbReference>
<dbReference type="PANTHER" id="PTHR11236:SF9">
    <property type="entry name" value="ANTHRANILATE SYNTHASE COMPONENT 1"/>
    <property type="match status" value="1"/>
</dbReference>
<evidence type="ECO:0000256" key="10">
    <source>
        <dbReference type="ARBA" id="ARBA00047683"/>
    </source>
</evidence>
<evidence type="ECO:0000313" key="14">
    <source>
        <dbReference type="EMBL" id="GAD52821.1"/>
    </source>
</evidence>
<evidence type="ECO:0000256" key="4">
    <source>
        <dbReference type="ARBA" id="ARBA00022605"/>
    </source>
</evidence>